<dbReference type="EMBL" id="CT573213">
    <property type="protein sequence ID" value="CAJ58888.1"/>
    <property type="molecule type" value="Genomic_DNA"/>
</dbReference>
<evidence type="ECO:0000313" key="2">
    <source>
        <dbReference type="EMBL" id="CAJ58888.1"/>
    </source>
</evidence>
<dbReference type="RefSeq" id="WP_011601469.1">
    <property type="nucleotide sequence ID" value="NC_008278.1"/>
</dbReference>
<dbReference type="OrthoDB" id="5191849at2"/>
<protein>
    <submittedName>
        <fullName evidence="2">Uncharacterized protein</fullName>
    </submittedName>
</protein>
<dbReference type="HOGENOM" id="CLU_1413315_0_0_11"/>
<dbReference type="KEGG" id="fal:FRAAL0210"/>
<keyword evidence="1" id="KW-1133">Transmembrane helix</keyword>
<dbReference type="Proteomes" id="UP000000657">
    <property type="component" value="Chromosome"/>
</dbReference>
<keyword evidence="1" id="KW-0472">Membrane</keyword>
<dbReference type="AlphaFoldDB" id="Q0RU56"/>
<keyword evidence="3" id="KW-1185">Reference proteome</keyword>
<name>Q0RU56_FRAAA</name>
<sequence>MQAGEKAVGPWLTGVIPMVERAIDELVDDFVAHPFRHRVEHSLLLQLFRALVAHIELDAPVRIGVSSFRTGLVHKEWPMPVVDGDRRGLFADVSTAVGGLLAMFSVVVPSAKAMRRHRRRRAPTAAGRIGGAWREPVDRLIETSVSAPSALTRCELADAARAAHSRARLSTRARRCLGWCRSSWPMWTGVAH</sequence>
<dbReference type="eggNOG" id="ENOG5033MWF">
    <property type="taxonomic scope" value="Bacteria"/>
</dbReference>
<reference evidence="2 3" key="1">
    <citation type="journal article" date="2007" name="Genome Res.">
        <title>Genome characteristics of facultatively symbiotic Frankia sp. strains reflect host range and host plant biogeography.</title>
        <authorList>
            <person name="Normand P."/>
            <person name="Lapierre P."/>
            <person name="Tisa L.S."/>
            <person name="Gogarten J.P."/>
            <person name="Alloisio N."/>
            <person name="Bagnarol E."/>
            <person name="Bassi C.A."/>
            <person name="Berry A.M."/>
            <person name="Bickhart D.M."/>
            <person name="Choisne N."/>
            <person name="Couloux A."/>
            <person name="Cournoyer B."/>
            <person name="Cruveiller S."/>
            <person name="Daubin V."/>
            <person name="Demange N."/>
            <person name="Francino M.P."/>
            <person name="Goltsman E."/>
            <person name="Huang Y."/>
            <person name="Kopp O.R."/>
            <person name="Labarre L."/>
            <person name="Lapidus A."/>
            <person name="Lavire C."/>
            <person name="Marechal J."/>
            <person name="Martinez M."/>
            <person name="Mastronunzio J.E."/>
            <person name="Mullin B.C."/>
            <person name="Niemann J."/>
            <person name="Pujic P."/>
            <person name="Rawnsley T."/>
            <person name="Rouy Z."/>
            <person name="Schenowitz C."/>
            <person name="Sellstedt A."/>
            <person name="Tavares F."/>
            <person name="Tomkins J.P."/>
            <person name="Vallenet D."/>
            <person name="Valverde C."/>
            <person name="Wall L.G."/>
            <person name="Wang Y."/>
            <person name="Medigue C."/>
            <person name="Benson D.R."/>
        </authorList>
    </citation>
    <scope>NUCLEOTIDE SEQUENCE [LARGE SCALE GENOMIC DNA]</scope>
    <source>
        <strain evidence="3">DSM 45986 / CECT 9034 / ACN14a</strain>
    </source>
</reference>
<dbReference type="STRING" id="326424.FRAAL0210"/>
<evidence type="ECO:0000313" key="3">
    <source>
        <dbReference type="Proteomes" id="UP000000657"/>
    </source>
</evidence>
<organism evidence="2 3">
    <name type="scientific">Frankia alni (strain DSM 45986 / CECT 9034 / ACN14a)</name>
    <dbReference type="NCBI Taxonomy" id="326424"/>
    <lineage>
        <taxon>Bacteria</taxon>
        <taxon>Bacillati</taxon>
        <taxon>Actinomycetota</taxon>
        <taxon>Actinomycetes</taxon>
        <taxon>Frankiales</taxon>
        <taxon>Frankiaceae</taxon>
        <taxon>Frankia</taxon>
    </lineage>
</organism>
<proteinExistence type="predicted"/>
<evidence type="ECO:0000256" key="1">
    <source>
        <dbReference type="SAM" id="Phobius"/>
    </source>
</evidence>
<feature type="transmembrane region" description="Helical" evidence="1">
    <location>
        <begin position="89"/>
        <end position="111"/>
    </location>
</feature>
<gene>
    <name evidence="2" type="ordered locus">FRAAL0210</name>
</gene>
<accession>Q0RU56</accession>
<keyword evidence="1" id="KW-0812">Transmembrane</keyword>